<evidence type="ECO:0000256" key="1">
    <source>
        <dbReference type="ARBA" id="ARBA00007847"/>
    </source>
</evidence>
<dbReference type="Proteomes" id="UP000025748">
    <property type="component" value="Unassembled WGS sequence"/>
</dbReference>
<gene>
    <name evidence="3" type="ORF">L544_2005</name>
</gene>
<sequence length="289" mass="31158">MSGSFDRQSPSLIISMGQPTWPAVLGSRYKAGDTPAWLYRFVMNHSASCYLGILGGMGPLAGAAFAMRLAALTPASFDQQHIPTLLLNDPRIPDRSTARLYGGADPWPAMLRGIRMLNEAGARLIAVPCNTAHLWYEQMAQASECEVLHIIEAVAEDLRRQGITRGRIGLMGTAATLGLGLYQQTLEKHGYTCIVPTEEEIDTLCMSSIRAVKGNQLEESFAPAAECINRLRMRGADAVVLGCTELPLAVPHVLRKSLGIPLTDSIDALAQAAIAHYQAHHLAADTLTA</sequence>
<organism evidence="3 4">
    <name type="scientific">Bordetella hinzii OH87 BAL007II</name>
    <dbReference type="NCBI Taxonomy" id="1331262"/>
    <lineage>
        <taxon>Bacteria</taxon>
        <taxon>Pseudomonadati</taxon>
        <taxon>Pseudomonadota</taxon>
        <taxon>Betaproteobacteria</taxon>
        <taxon>Burkholderiales</taxon>
        <taxon>Alcaligenaceae</taxon>
        <taxon>Bordetella</taxon>
    </lineage>
</organism>
<proteinExistence type="inferred from homology"/>
<dbReference type="InterPro" id="IPR001920">
    <property type="entry name" value="Asp/Glu_race"/>
</dbReference>
<protein>
    <submittedName>
        <fullName evidence="3">Aspartate racemase</fullName>
        <ecNumber evidence="3">5.1.1.13</ecNumber>
    </submittedName>
</protein>
<dbReference type="PANTHER" id="PTHR21198">
    <property type="entry name" value="GLUTAMATE RACEMASE"/>
    <property type="match status" value="1"/>
</dbReference>
<dbReference type="Gene3D" id="3.40.50.1860">
    <property type="match status" value="2"/>
</dbReference>
<comment type="caution">
    <text evidence="3">The sequence shown here is derived from an EMBL/GenBank/DDBJ whole genome shotgun (WGS) entry which is preliminary data.</text>
</comment>
<evidence type="ECO:0000313" key="3">
    <source>
        <dbReference type="EMBL" id="KCB24620.1"/>
    </source>
</evidence>
<accession>A0ABR4R533</accession>
<evidence type="ECO:0000256" key="2">
    <source>
        <dbReference type="ARBA" id="ARBA00023235"/>
    </source>
</evidence>
<dbReference type="GO" id="GO:0047689">
    <property type="term" value="F:aspartate racemase activity"/>
    <property type="evidence" value="ECO:0007669"/>
    <property type="project" value="UniProtKB-EC"/>
</dbReference>
<keyword evidence="2 3" id="KW-0413">Isomerase</keyword>
<keyword evidence="4" id="KW-1185">Reference proteome</keyword>
<dbReference type="SUPFAM" id="SSF53681">
    <property type="entry name" value="Aspartate/glutamate racemase"/>
    <property type="match status" value="2"/>
</dbReference>
<reference evidence="3 4" key="1">
    <citation type="submission" date="2014-03" db="EMBL/GenBank/DDBJ databases">
        <title>Genome sequence of Bordetella hinzii.</title>
        <authorList>
            <person name="Register K."/>
            <person name="Harvill E."/>
            <person name="Goodfield L.L."/>
            <person name="Ivanov Y.V."/>
            <person name="Meyer J.A."/>
            <person name="Muse S.J."/>
            <person name="Jacobs N."/>
            <person name="Bendor L."/>
            <person name="Smallridge W.E."/>
            <person name="Brinkac L.M."/>
            <person name="Sanka R."/>
            <person name="Kim M."/>
            <person name="Losada L."/>
        </authorList>
    </citation>
    <scope>NUCLEOTIDE SEQUENCE [LARGE SCALE GENOMIC DNA]</scope>
    <source>
        <strain evidence="3 4">OH87 BAL007II</strain>
    </source>
</reference>
<dbReference type="EMBL" id="JHEM01000012">
    <property type="protein sequence ID" value="KCB24620.1"/>
    <property type="molecule type" value="Genomic_DNA"/>
</dbReference>
<name>A0ABR4R533_9BORD</name>
<dbReference type="Pfam" id="PF01177">
    <property type="entry name" value="Asp_Glu_race"/>
    <property type="match status" value="1"/>
</dbReference>
<dbReference type="NCBIfam" id="TIGR00035">
    <property type="entry name" value="asp_race"/>
    <property type="match status" value="1"/>
</dbReference>
<evidence type="ECO:0000313" key="4">
    <source>
        <dbReference type="Proteomes" id="UP000025748"/>
    </source>
</evidence>
<dbReference type="PANTHER" id="PTHR21198:SF7">
    <property type="entry name" value="ASPARTATE-GLUTAMATE RACEMASE FAMILY"/>
    <property type="match status" value="1"/>
</dbReference>
<dbReference type="InterPro" id="IPR015942">
    <property type="entry name" value="Asp/Glu/hydantoin_racemase"/>
</dbReference>
<dbReference type="EC" id="5.1.1.13" evidence="3"/>
<dbReference type="InterPro" id="IPR004380">
    <property type="entry name" value="Asp_race"/>
</dbReference>
<comment type="similarity">
    <text evidence="1">Belongs to the aspartate/glutamate racemases family.</text>
</comment>